<organism evidence="2 3">
    <name type="scientific">Paramuricea clavata</name>
    <name type="common">Red gorgonian</name>
    <name type="synonym">Violescent sea-whip</name>
    <dbReference type="NCBI Taxonomy" id="317549"/>
    <lineage>
        <taxon>Eukaryota</taxon>
        <taxon>Metazoa</taxon>
        <taxon>Cnidaria</taxon>
        <taxon>Anthozoa</taxon>
        <taxon>Octocorallia</taxon>
        <taxon>Malacalcyonacea</taxon>
        <taxon>Plexauridae</taxon>
        <taxon>Paramuricea</taxon>
    </lineage>
</organism>
<evidence type="ECO:0000313" key="3">
    <source>
        <dbReference type="Proteomes" id="UP001152795"/>
    </source>
</evidence>
<accession>A0A7D9EED3</accession>
<evidence type="ECO:0000313" key="2">
    <source>
        <dbReference type="EMBL" id="CAB4006383.1"/>
    </source>
</evidence>
<protein>
    <submittedName>
        <fullName evidence="2">PREDICTED: uncharacterized protein LOC107347374</fullName>
    </submittedName>
</protein>
<sequence>MQNLASFDQTCNTCGQIYFNVEHGVQDRFLHDGRNLATKIVKSDSECFVECSFDCRCMSFTVCENSCYLNAGNPKLVKKSLRHKPGCRYYDFPPFKSTCDSSSSPPRLCCLLSSPLCYNGATCVVNVTYTTRRFQCQCTAGYYGNQCQIKNPKTCLDYWTDQVKPMSGKYTLVDSSGKLFEVFCDFDSEEGMAWTLFESFDLNHHFYLVEYSFTEDYPKNEHSQNWKLFRLRKSVMSEISSLSTFWRATCSYSVYGVDFRDYIRVRLSITDPLAYDHSPECSTVDYFDIKGTNCMNCTQMIFQTNNKILRLRPDVSRTSKCNFDTSMVEHQCDNGHYARLLGRCDKCSDPKHRCSEKNTSTTEFWFGAAKKNYESMRTGNRHEHSASAAGSDQ</sequence>
<keyword evidence="1" id="KW-0245">EGF-like domain</keyword>
<comment type="caution">
    <text evidence="2">The sequence shown here is derived from an EMBL/GenBank/DDBJ whole genome shotgun (WGS) entry which is preliminary data.</text>
</comment>
<dbReference type="OrthoDB" id="6138650at2759"/>
<reference evidence="2" key="1">
    <citation type="submission" date="2020-04" db="EMBL/GenBank/DDBJ databases">
        <authorList>
            <person name="Alioto T."/>
            <person name="Alioto T."/>
            <person name="Gomez Garrido J."/>
        </authorList>
    </citation>
    <scope>NUCLEOTIDE SEQUENCE</scope>
    <source>
        <strain evidence="2">A484AB</strain>
    </source>
</reference>
<dbReference type="InterPro" id="IPR000742">
    <property type="entry name" value="EGF"/>
</dbReference>
<dbReference type="Gene3D" id="2.10.25.10">
    <property type="entry name" value="Laminin"/>
    <property type="match status" value="1"/>
</dbReference>
<dbReference type="SUPFAM" id="SSF56496">
    <property type="entry name" value="Fibrinogen C-terminal domain-like"/>
    <property type="match status" value="1"/>
</dbReference>
<evidence type="ECO:0000256" key="1">
    <source>
        <dbReference type="PROSITE-ProRule" id="PRU00076"/>
    </source>
</evidence>
<proteinExistence type="predicted"/>
<dbReference type="Pfam" id="PF00008">
    <property type="entry name" value="EGF"/>
    <property type="match status" value="1"/>
</dbReference>
<keyword evidence="1" id="KW-1015">Disulfide bond</keyword>
<comment type="caution">
    <text evidence="1">Lacks conserved residue(s) required for the propagation of feature annotation.</text>
</comment>
<feature type="disulfide bond" evidence="1">
    <location>
        <begin position="138"/>
        <end position="147"/>
    </location>
</feature>
<dbReference type="InterPro" id="IPR036056">
    <property type="entry name" value="Fibrinogen-like_C"/>
</dbReference>
<dbReference type="PROSITE" id="PS00022">
    <property type="entry name" value="EGF_1"/>
    <property type="match status" value="1"/>
</dbReference>
<dbReference type="PROSITE" id="PS01186">
    <property type="entry name" value="EGF_2"/>
    <property type="match status" value="1"/>
</dbReference>
<gene>
    <name evidence="2" type="ORF">PACLA_8A003466</name>
</gene>
<dbReference type="AlphaFoldDB" id="A0A7D9EED3"/>
<name>A0A7D9EED3_PARCT</name>
<dbReference type="EMBL" id="CACRXK020005495">
    <property type="protein sequence ID" value="CAB4006383.1"/>
    <property type="molecule type" value="Genomic_DNA"/>
</dbReference>
<dbReference type="PROSITE" id="PS50026">
    <property type="entry name" value="EGF_3"/>
    <property type="match status" value="1"/>
</dbReference>
<dbReference type="SUPFAM" id="SSF57196">
    <property type="entry name" value="EGF/Laminin"/>
    <property type="match status" value="1"/>
</dbReference>
<keyword evidence="3" id="KW-1185">Reference proteome</keyword>
<dbReference type="Proteomes" id="UP001152795">
    <property type="component" value="Unassembled WGS sequence"/>
</dbReference>